<evidence type="ECO:0000313" key="10">
    <source>
        <dbReference type="Proteomes" id="UP000323521"/>
    </source>
</evidence>
<dbReference type="OrthoDB" id="102502at2"/>
<evidence type="ECO:0000313" key="9">
    <source>
        <dbReference type="EMBL" id="ATW23538.1"/>
    </source>
</evidence>
<feature type="transmembrane region" description="Helical" evidence="7">
    <location>
        <begin position="300"/>
        <end position="320"/>
    </location>
</feature>
<dbReference type="RefSeq" id="WP_148132687.1">
    <property type="nucleotide sequence ID" value="NZ_CP017634.1"/>
</dbReference>
<feature type="transmembrane region" description="Helical" evidence="7">
    <location>
        <begin position="266"/>
        <end position="288"/>
    </location>
</feature>
<dbReference type="GO" id="GO:0005886">
    <property type="term" value="C:plasma membrane"/>
    <property type="evidence" value="ECO:0007669"/>
    <property type="project" value="UniProtKB-SubCell"/>
</dbReference>
<keyword evidence="4 7" id="KW-0812">Transmembrane</keyword>
<proteinExistence type="predicted"/>
<feature type="domain" description="Major facilitator superfamily (MFS) profile" evidence="8">
    <location>
        <begin position="12"/>
        <end position="515"/>
    </location>
</feature>
<keyword evidence="5 7" id="KW-1133">Transmembrane helix</keyword>
<feature type="transmembrane region" description="Helical" evidence="7">
    <location>
        <begin position="77"/>
        <end position="95"/>
    </location>
</feature>
<dbReference type="InterPro" id="IPR036259">
    <property type="entry name" value="MFS_trans_sf"/>
</dbReference>
<feature type="transmembrane region" description="Helical" evidence="7">
    <location>
        <begin position="332"/>
        <end position="350"/>
    </location>
</feature>
<dbReference type="Gene3D" id="1.20.1250.20">
    <property type="entry name" value="MFS general substrate transporter like domains"/>
    <property type="match status" value="1"/>
</dbReference>
<evidence type="ECO:0000256" key="2">
    <source>
        <dbReference type="ARBA" id="ARBA00022448"/>
    </source>
</evidence>
<feature type="transmembrane region" description="Helical" evidence="7">
    <location>
        <begin position="224"/>
        <end position="245"/>
    </location>
</feature>
<keyword evidence="6 7" id="KW-0472">Membrane</keyword>
<dbReference type="PROSITE" id="PS00216">
    <property type="entry name" value="SUGAR_TRANSPORT_1"/>
    <property type="match status" value="1"/>
</dbReference>
<feature type="transmembrane region" description="Helical" evidence="7">
    <location>
        <begin position="12"/>
        <end position="34"/>
    </location>
</feature>
<dbReference type="InterPro" id="IPR011701">
    <property type="entry name" value="MFS"/>
</dbReference>
<accession>A0A3G1KM71</accession>
<evidence type="ECO:0000256" key="1">
    <source>
        <dbReference type="ARBA" id="ARBA00004651"/>
    </source>
</evidence>
<dbReference type="EMBL" id="CP017634">
    <property type="protein sequence ID" value="ATW23538.1"/>
    <property type="molecule type" value="Genomic_DNA"/>
</dbReference>
<dbReference type="Proteomes" id="UP000323521">
    <property type="component" value="Chromosome"/>
</dbReference>
<sequence>MEHLSYQRKVTIMAAIITSMFFSSINQTIVGVALPRIIAKLGGMEYYTWIITIYFLTSTISTILVGKLSDIYGRKYFILAGIVIFMAGAFLAGTSKDIIQLIIYRGVQGTGAGVIMATAFTAIGDLFSPRERGRWSGLMSAIFGMSSVFGPGLGGYIVDHLEWHWVFWLFLPLGLVAFLMILFLFPQVERQESQSIDYLGSLLLTLTIVPMLLAFSWAGTKYPWSSSVIIGLFAFTIVALGLFIFTETKVRTPVLPLDLFKSSAVTISNIIGFIMNAGMMGALMYIPFYVQGVMGISPTYAGYVTMPMSISMLALSAYAGRRMTKTGKYKNLALTGMAIMVFGMFLMVIMKNIPVAVLSMIIFGCGLGLGMPVFMLAVQNAVDSKDLGVATASVQLFRNLGGTIGIAVMGTVLSTSIANKMNGLISRSGGVSLSGLDPEMSKKLTQLLDPQLLLDHSKLSVIQNGLPAPAQPVFAHLLEALKQALAGSLSNVFLTGTIVLAVALMLTFLLKELPLRTTVHKITNSSTEKQRDYHQVSLNMK</sequence>
<dbReference type="InterPro" id="IPR005829">
    <property type="entry name" value="Sugar_transporter_CS"/>
</dbReference>
<feature type="transmembrane region" description="Helical" evidence="7">
    <location>
        <begin position="101"/>
        <end position="123"/>
    </location>
</feature>
<name>A0A3G1KM71_FORW1</name>
<evidence type="ECO:0000256" key="6">
    <source>
        <dbReference type="ARBA" id="ARBA00023136"/>
    </source>
</evidence>
<dbReference type="PROSITE" id="PS50850">
    <property type="entry name" value="MFS"/>
    <property type="match status" value="1"/>
</dbReference>
<feature type="transmembrane region" description="Helical" evidence="7">
    <location>
        <begin position="399"/>
        <end position="418"/>
    </location>
</feature>
<evidence type="ECO:0000256" key="5">
    <source>
        <dbReference type="ARBA" id="ARBA00022989"/>
    </source>
</evidence>
<feature type="transmembrane region" description="Helical" evidence="7">
    <location>
        <begin position="46"/>
        <end position="65"/>
    </location>
</feature>
<dbReference type="KEGG" id="fwa:DCMF_00880"/>
<keyword evidence="2" id="KW-0813">Transport</keyword>
<feature type="transmembrane region" description="Helical" evidence="7">
    <location>
        <begin position="198"/>
        <end position="218"/>
    </location>
</feature>
<dbReference type="GO" id="GO:0022857">
    <property type="term" value="F:transmembrane transporter activity"/>
    <property type="evidence" value="ECO:0007669"/>
    <property type="project" value="InterPro"/>
</dbReference>
<dbReference type="PRINTS" id="PR01036">
    <property type="entry name" value="TCRTETB"/>
</dbReference>
<evidence type="ECO:0000256" key="7">
    <source>
        <dbReference type="SAM" id="Phobius"/>
    </source>
</evidence>
<dbReference type="SUPFAM" id="SSF103473">
    <property type="entry name" value="MFS general substrate transporter"/>
    <property type="match status" value="1"/>
</dbReference>
<feature type="transmembrane region" description="Helical" evidence="7">
    <location>
        <begin position="135"/>
        <end position="157"/>
    </location>
</feature>
<dbReference type="Pfam" id="PF07690">
    <property type="entry name" value="MFS_1"/>
    <property type="match status" value="1"/>
</dbReference>
<dbReference type="AlphaFoldDB" id="A0A3G1KM71"/>
<feature type="transmembrane region" description="Helical" evidence="7">
    <location>
        <begin position="492"/>
        <end position="510"/>
    </location>
</feature>
<comment type="subcellular location">
    <subcellularLocation>
        <location evidence="1">Cell membrane</location>
        <topology evidence="1">Multi-pass membrane protein</topology>
    </subcellularLocation>
</comment>
<feature type="transmembrane region" description="Helical" evidence="7">
    <location>
        <begin position="356"/>
        <end position="378"/>
    </location>
</feature>
<dbReference type="CDD" id="cd17502">
    <property type="entry name" value="MFS_Azr1_MDR_like"/>
    <property type="match status" value="1"/>
</dbReference>
<feature type="transmembrane region" description="Helical" evidence="7">
    <location>
        <begin position="163"/>
        <end position="186"/>
    </location>
</feature>
<dbReference type="InterPro" id="IPR020846">
    <property type="entry name" value="MFS_dom"/>
</dbReference>
<evidence type="ECO:0000256" key="3">
    <source>
        <dbReference type="ARBA" id="ARBA00022475"/>
    </source>
</evidence>
<dbReference type="PANTHER" id="PTHR23501">
    <property type="entry name" value="MAJOR FACILITATOR SUPERFAMILY"/>
    <property type="match status" value="1"/>
</dbReference>
<evidence type="ECO:0000259" key="8">
    <source>
        <dbReference type="PROSITE" id="PS50850"/>
    </source>
</evidence>
<reference evidence="9 10" key="1">
    <citation type="submission" date="2016-10" db="EMBL/GenBank/DDBJ databases">
        <title>Complete Genome Sequence of Peptococcaceae strain DCMF.</title>
        <authorList>
            <person name="Edwards R.J."/>
            <person name="Holland S.I."/>
            <person name="Deshpande N.P."/>
            <person name="Wong Y.K."/>
            <person name="Ertan H."/>
            <person name="Manefield M."/>
            <person name="Russell T.L."/>
            <person name="Lee M.J."/>
        </authorList>
    </citation>
    <scope>NUCLEOTIDE SEQUENCE [LARGE SCALE GENOMIC DNA]</scope>
    <source>
        <strain evidence="9 10">DCMF</strain>
    </source>
</reference>
<dbReference type="Gene3D" id="1.20.1720.10">
    <property type="entry name" value="Multidrug resistance protein D"/>
    <property type="match status" value="1"/>
</dbReference>
<organism evidence="9 10">
    <name type="scientific">Formimonas warabiya</name>
    <dbReference type="NCBI Taxonomy" id="1761012"/>
    <lineage>
        <taxon>Bacteria</taxon>
        <taxon>Bacillati</taxon>
        <taxon>Bacillota</taxon>
        <taxon>Clostridia</taxon>
        <taxon>Eubacteriales</taxon>
        <taxon>Peptococcaceae</taxon>
        <taxon>Candidatus Formimonas</taxon>
    </lineage>
</organism>
<evidence type="ECO:0000256" key="4">
    <source>
        <dbReference type="ARBA" id="ARBA00022692"/>
    </source>
</evidence>
<dbReference type="PANTHER" id="PTHR23501:SF197">
    <property type="entry name" value="COMD"/>
    <property type="match status" value="1"/>
</dbReference>
<keyword evidence="3" id="KW-1003">Cell membrane</keyword>
<gene>
    <name evidence="9" type="ORF">DCMF_00880</name>
</gene>
<dbReference type="FunFam" id="1.20.1720.10:FF:000004">
    <property type="entry name" value="EmrB/QacA family drug resistance transporter"/>
    <property type="match status" value="1"/>
</dbReference>
<keyword evidence="10" id="KW-1185">Reference proteome</keyword>
<protein>
    <submittedName>
        <fullName evidence="9">MFS transporter</fullName>
    </submittedName>
</protein>